<evidence type="ECO:0000256" key="1">
    <source>
        <dbReference type="SAM" id="MobiDB-lite"/>
    </source>
</evidence>
<evidence type="ECO:0008006" key="4">
    <source>
        <dbReference type="Google" id="ProtNLM"/>
    </source>
</evidence>
<dbReference type="PATRIC" id="fig|1129794.4.peg.2041"/>
<dbReference type="HOGENOM" id="CLU_095659_1_0_6"/>
<dbReference type="STRING" id="1129794.C427_2061"/>
<accession>K6Z5S8</accession>
<keyword evidence="3" id="KW-1185">Reference proteome</keyword>
<feature type="region of interest" description="Disordered" evidence="1">
    <location>
        <begin position="94"/>
        <end position="121"/>
    </location>
</feature>
<dbReference type="Pfam" id="PF10986">
    <property type="entry name" value="ZrgA"/>
    <property type="match status" value="1"/>
</dbReference>
<sequence>MAHAQQANLSAHVHGVSELNIVIGGNKLEMQLRSPAINIVGFEHKASTEQQIRKVKQSEVKLNDHKALFSFSSGGCRLTQAKIDLSDLIEHKTTEKDAHTHDHHKSDLDHSHEHEDEDEHGDHSEIVAHYYYDCEDMDELSSISLGFFDVFPAMQQINGIWITTSEQGAASLTRSNKTITF</sequence>
<dbReference type="EMBL" id="CP003837">
    <property type="protein sequence ID" value="AGH44170.1"/>
    <property type="molecule type" value="Genomic_DNA"/>
</dbReference>
<proteinExistence type="predicted"/>
<protein>
    <recommendedName>
        <fullName evidence="4">DUF2796 domain-containing protein</fullName>
    </recommendedName>
</protein>
<dbReference type="KEGG" id="gps:C427_2061"/>
<dbReference type="InterPro" id="IPR021253">
    <property type="entry name" value="ZrgA-like"/>
</dbReference>
<name>K6Z5S8_9ALTE</name>
<evidence type="ECO:0000313" key="2">
    <source>
        <dbReference type="EMBL" id="AGH44170.1"/>
    </source>
</evidence>
<reference evidence="2 3" key="1">
    <citation type="journal article" date="2013" name="Genome Announc.">
        <title>Complete Genome Sequence of Glaciecola psychrophila Strain 170T.</title>
        <authorList>
            <person name="Yin J."/>
            <person name="Chen J."/>
            <person name="Liu G."/>
            <person name="Yu Y."/>
            <person name="Song L."/>
            <person name="Wang X."/>
            <person name="Qu X."/>
        </authorList>
    </citation>
    <scope>NUCLEOTIDE SEQUENCE [LARGE SCALE GENOMIC DNA]</scope>
    <source>
        <strain evidence="2 3">170</strain>
    </source>
</reference>
<dbReference type="OrthoDB" id="7346546at2"/>
<evidence type="ECO:0000313" key="3">
    <source>
        <dbReference type="Proteomes" id="UP000011864"/>
    </source>
</evidence>
<dbReference type="AlphaFoldDB" id="K6Z5S8"/>
<dbReference type="eggNOG" id="COG0803">
    <property type="taxonomic scope" value="Bacteria"/>
</dbReference>
<organism evidence="2 3">
    <name type="scientific">Paraglaciecola psychrophila 170</name>
    <dbReference type="NCBI Taxonomy" id="1129794"/>
    <lineage>
        <taxon>Bacteria</taxon>
        <taxon>Pseudomonadati</taxon>
        <taxon>Pseudomonadota</taxon>
        <taxon>Gammaproteobacteria</taxon>
        <taxon>Alteromonadales</taxon>
        <taxon>Alteromonadaceae</taxon>
        <taxon>Paraglaciecola</taxon>
    </lineage>
</organism>
<gene>
    <name evidence="2" type="ORF">C427_2061</name>
</gene>
<dbReference type="Proteomes" id="UP000011864">
    <property type="component" value="Chromosome"/>
</dbReference>